<organism evidence="1 2">
    <name type="scientific">Dreissena polymorpha</name>
    <name type="common">Zebra mussel</name>
    <name type="synonym">Mytilus polymorpha</name>
    <dbReference type="NCBI Taxonomy" id="45954"/>
    <lineage>
        <taxon>Eukaryota</taxon>
        <taxon>Metazoa</taxon>
        <taxon>Spiralia</taxon>
        <taxon>Lophotrochozoa</taxon>
        <taxon>Mollusca</taxon>
        <taxon>Bivalvia</taxon>
        <taxon>Autobranchia</taxon>
        <taxon>Heteroconchia</taxon>
        <taxon>Euheterodonta</taxon>
        <taxon>Imparidentia</taxon>
        <taxon>Neoheterodontei</taxon>
        <taxon>Myida</taxon>
        <taxon>Dreissenoidea</taxon>
        <taxon>Dreissenidae</taxon>
        <taxon>Dreissena</taxon>
    </lineage>
</organism>
<comment type="caution">
    <text evidence="1">The sequence shown here is derived from an EMBL/GenBank/DDBJ whole genome shotgun (WGS) entry which is preliminary data.</text>
</comment>
<evidence type="ECO:0000313" key="2">
    <source>
        <dbReference type="Proteomes" id="UP000828390"/>
    </source>
</evidence>
<keyword evidence="2" id="KW-1185">Reference proteome</keyword>
<dbReference type="EMBL" id="JAIWYP010000004">
    <property type="protein sequence ID" value="KAH3838374.1"/>
    <property type="molecule type" value="Genomic_DNA"/>
</dbReference>
<name>A0A9D4KF73_DREPO</name>
<dbReference type="AlphaFoldDB" id="A0A9D4KF73"/>
<dbReference type="Proteomes" id="UP000828390">
    <property type="component" value="Unassembled WGS sequence"/>
</dbReference>
<reference evidence="1" key="1">
    <citation type="journal article" date="2019" name="bioRxiv">
        <title>The Genome of the Zebra Mussel, Dreissena polymorpha: A Resource for Invasive Species Research.</title>
        <authorList>
            <person name="McCartney M.A."/>
            <person name="Auch B."/>
            <person name="Kono T."/>
            <person name="Mallez S."/>
            <person name="Zhang Y."/>
            <person name="Obille A."/>
            <person name="Becker A."/>
            <person name="Abrahante J.E."/>
            <person name="Garbe J."/>
            <person name="Badalamenti J.P."/>
            <person name="Herman A."/>
            <person name="Mangelson H."/>
            <person name="Liachko I."/>
            <person name="Sullivan S."/>
            <person name="Sone E.D."/>
            <person name="Koren S."/>
            <person name="Silverstein K.A.T."/>
            <person name="Beckman K.B."/>
            <person name="Gohl D.M."/>
        </authorList>
    </citation>
    <scope>NUCLEOTIDE SEQUENCE</scope>
    <source>
        <strain evidence="1">Duluth1</strain>
        <tissue evidence="1">Whole animal</tissue>
    </source>
</reference>
<proteinExistence type="predicted"/>
<gene>
    <name evidence="1" type="ORF">DPMN_111783</name>
</gene>
<evidence type="ECO:0000313" key="1">
    <source>
        <dbReference type="EMBL" id="KAH3838374.1"/>
    </source>
</evidence>
<protein>
    <submittedName>
        <fullName evidence="1">Uncharacterized protein</fullName>
    </submittedName>
</protein>
<reference evidence="1" key="2">
    <citation type="submission" date="2020-11" db="EMBL/GenBank/DDBJ databases">
        <authorList>
            <person name="McCartney M.A."/>
            <person name="Auch B."/>
            <person name="Kono T."/>
            <person name="Mallez S."/>
            <person name="Becker A."/>
            <person name="Gohl D.M."/>
            <person name="Silverstein K.A.T."/>
            <person name="Koren S."/>
            <person name="Bechman K.B."/>
            <person name="Herman A."/>
            <person name="Abrahante J.E."/>
            <person name="Garbe J."/>
        </authorList>
    </citation>
    <scope>NUCLEOTIDE SEQUENCE</scope>
    <source>
        <strain evidence="1">Duluth1</strain>
        <tissue evidence="1">Whole animal</tissue>
    </source>
</reference>
<sequence length="90" mass="10030">MCARRTSDVMAIGNSWKNFIIGGGVCSRVPYKENLYCLILILSDVVKVSDYHFGGRGFNPRLELSIFTLMASRLKKNCECGYGSEPLNGF</sequence>
<accession>A0A9D4KF73</accession>